<dbReference type="PANTHER" id="PTHR43133">
    <property type="entry name" value="RNA POLYMERASE ECF-TYPE SIGMA FACTO"/>
    <property type="match status" value="1"/>
</dbReference>
<evidence type="ECO:0000256" key="2">
    <source>
        <dbReference type="ARBA" id="ARBA00011344"/>
    </source>
</evidence>
<dbReference type="NCBIfam" id="NF006089">
    <property type="entry name" value="PRK08241.1"/>
    <property type="match status" value="1"/>
</dbReference>
<dbReference type="InterPro" id="IPR014284">
    <property type="entry name" value="RNA_pol_sigma-70_dom"/>
</dbReference>
<dbReference type="InterPro" id="IPR013324">
    <property type="entry name" value="RNA_pol_sigma_r3/r4-like"/>
</dbReference>
<dbReference type="InterPro" id="IPR013249">
    <property type="entry name" value="RNA_pol_sigma70_r4_t2"/>
</dbReference>
<feature type="region of interest" description="Disordered" evidence="8">
    <location>
        <begin position="1"/>
        <end position="21"/>
    </location>
</feature>
<dbReference type="Gene3D" id="1.10.1740.10">
    <property type="match status" value="1"/>
</dbReference>
<feature type="domain" description="RNA polymerase sigma factor 70 region 4 type 2" evidence="10">
    <location>
        <begin position="149"/>
        <end position="201"/>
    </location>
</feature>
<evidence type="ECO:0000256" key="3">
    <source>
        <dbReference type="ARBA" id="ARBA00023015"/>
    </source>
</evidence>
<dbReference type="Pfam" id="PF04542">
    <property type="entry name" value="Sigma70_r2"/>
    <property type="match status" value="1"/>
</dbReference>
<keyword evidence="5 7" id="KW-0238">DNA-binding</keyword>
<dbReference type="PANTHER" id="PTHR43133:SF65">
    <property type="entry name" value="ECF RNA POLYMERASE SIGMA FACTOR SIGG"/>
    <property type="match status" value="1"/>
</dbReference>
<keyword evidence="4 7" id="KW-0731">Sigma factor</keyword>
<dbReference type="KEGG" id="sbat:G4Z16_00400"/>
<dbReference type="InterPro" id="IPR039425">
    <property type="entry name" value="RNA_pol_sigma-70-like"/>
</dbReference>
<evidence type="ECO:0000259" key="11">
    <source>
        <dbReference type="Pfam" id="PF12680"/>
    </source>
</evidence>
<evidence type="ECO:0000256" key="6">
    <source>
        <dbReference type="ARBA" id="ARBA00023163"/>
    </source>
</evidence>
<keyword evidence="3 7" id="KW-0805">Transcription regulation</keyword>
<dbReference type="NCBIfam" id="TIGR02937">
    <property type="entry name" value="sigma70-ECF"/>
    <property type="match status" value="1"/>
</dbReference>
<dbReference type="GO" id="GO:0006352">
    <property type="term" value="P:DNA-templated transcription initiation"/>
    <property type="evidence" value="ECO:0007669"/>
    <property type="project" value="InterPro"/>
</dbReference>
<protein>
    <recommendedName>
        <fullName evidence="7">RNA polymerase sigma factor</fullName>
    </recommendedName>
</protein>
<dbReference type="GO" id="GO:0006950">
    <property type="term" value="P:response to stress"/>
    <property type="evidence" value="ECO:0007669"/>
    <property type="project" value="UniProtKB-ARBA"/>
</dbReference>
<dbReference type="AlphaFoldDB" id="A0A7T1T2C0"/>
<dbReference type="NCBIfam" id="TIGR02960">
    <property type="entry name" value="SigX5"/>
    <property type="match status" value="1"/>
</dbReference>
<keyword evidence="13" id="KW-1185">Reference proteome</keyword>
<dbReference type="InterPro" id="IPR007627">
    <property type="entry name" value="RNA_pol_sigma70_r2"/>
</dbReference>
<keyword evidence="6 7" id="KW-0804">Transcription</keyword>
<dbReference type="Pfam" id="PF08281">
    <property type="entry name" value="Sigma70_r4_2"/>
    <property type="match status" value="1"/>
</dbReference>
<dbReference type="InterPro" id="IPR036388">
    <property type="entry name" value="WH-like_DNA-bd_sf"/>
</dbReference>
<dbReference type="Gene3D" id="1.10.10.10">
    <property type="entry name" value="Winged helix-like DNA-binding domain superfamily/Winged helix DNA-binding domain"/>
    <property type="match status" value="1"/>
</dbReference>
<dbReference type="Gene3D" id="3.10.450.50">
    <property type="match status" value="1"/>
</dbReference>
<evidence type="ECO:0000256" key="1">
    <source>
        <dbReference type="ARBA" id="ARBA00010641"/>
    </source>
</evidence>
<comment type="subunit">
    <text evidence="2">Interacts transiently with the RNA polymerase catalytic core formed by RpoA, RpoB, RpoC and RpoZ (2 alpha, 1 beta, 1 beta' and 1 omega subunit) to form the RNA polymerase holoenzyme that can initiate transcription.</text>
</comment>
<dbReference type="SUPFAM" id="SSF88659">
    <property type="entry name" value="Sigma3 and sigma4 domains of RNA polymerase sigma factors"/>
    <property type="match status" value="1"/>
</dbReference>
<dbReference type="InterPro" id="IPR000838">
    <property type="entry name" value="RNA_pol_sigma70_ECF_CS"/>
</dbReference>
<sequence>MTDSTLGESVTSPSADIPLSRDDLLDRAQPYRRELLAHCYRMMGSVHDAEDLVQDTYLRAWRAADRFEGRSSLRTWLYRIATNACLTAIESRGRRPMPSGIGAPSDDPERPVVEAPEVPWLEPVPDTMFRGEQPSDPAAVVVSRSSMRLALVAALQHLPPRQRAVLLLREVLKWRAAEVAELLDTSTASVNSALQRARAQLQQAALTEDELSEPTDPAQRELLDRYAKAFENTDVTAIVQLFKEDAVWEMPPFPEWFRGRDAIARLIGAQCPIAPGEGLMIPTAANGQPAFALYSRHEGGDYKPFQLQVLGIEDGHVAHVGAFFGDELFPLFGLPESVPADAAAR</sequence>
<accession>A0A7T1T2C0</accession>
<dbReference type="InterPro" id="IPR037401">
    <property type="entry name" value="SnoaL-like"/>
</dbReference>
<feature type="domain" description="RNA polymerase sigma-70 region 2" evidence="9">
    <location>
        <begin position="30"/>
        <end position="95"/>
    </location>
</feature>
<comment type="similarity">
    <text evidence="1 7">Belongs to the sigma-70 factor family. ECF subfamily.</text>
</comment>
<dbReference type="InterPro" id="IPR013325">
    <property type="entry name" value="RNA_pol_sigma_r2"/>
</dbReference>
<dbReference type="SUPFAM" id="SSF54427">
    <property type="entry name" value="NTF2-like"/>
    <property type="match status" value="1"/>
</dbReference>
<evidence type="ECO:0000256" key="4">
    <source>
        <dbReference type="ARBA" id="ARBA00023082"/>
    </source>
</evidence>
<evidence type="ECO:0000313" key="13">
    <source>
        <dbReference type="Proteomes" id="UP000595046"/>
    </source>
</evidence>
<dbReference type="RefSeq" id="WP_197348601.1">
    <property type="nucleotide sequence ID" value="NZ_CP048882.1"/>
</dbReference>
<dbReference type="CDD" id="cd06171">
    <property type="entry name" value="Sigma70_r4"/>
    <property type="match status" value="1"/>
</dbReference>
<dbReference type="Proteomes" id="UP000595046">
    <property type="component" value="Chromosome"/>
</dbReference>
<evidence type="ECO:0000313" key="12">
    <source>
        <dbReference type="EMBL" id="QPP05105.1"/>
    </source>
</evidence>
<dbReference type="InterPro" id="IPR014305">
    <property type="entry name" value="RNA_pol_sigma-G_actinobac"/>
</dbReference>
<evidence type="ECO:0000256" key="5">
    <source>
        <dbReference type="ARBA" id="ARBA00023125"/>
    </source>
</evidence>
<feature type="domain" description="SnoaL-like" evidence="11">
    <location>
        <begin position="224"/>
        <end position="296"/>
    </location>
</feature>
<proteinExistence type="inferred from homology"/>
<feature type="compositionally biased region" description="Polar residues" evidence="8">
    <location>
        <begin position="1"/>
        <end position="14"/>
    </location>
</feature>
<evidence type="ECO:0000259" key="10">
    <source>
        <dbReference type="Pfam" id="PF08281"/>
    </source>
</evidence>
<dbReference type="PROSITE" id="PS01063">
    <property type="entry name" value="SIGMA70_ECF"/>
    <property type="match status" value="1"/>
</dbReference>
<evidence type="ECO:0000259" key="9">
    <source>
        <dbReference type="Pfam" id="PF04542"/>
    </source>
</evidence>
<reference evidence="13" key="1">
    <citation type="submission" date="2020-02" db="EMBL/GenBank/DDBJ databases">
        <title>Streptomyces sp. ASO4wet.</title>
        <authorList>
            <person name="Risdian C."/>
            <person name="Landwehr W."/>
            <person name="Schupp P."/>
            <person name="Wink J."/>
        </authorList>
    </citation>
    <scope>NUCLEOTIDE SEQUENCE [LARGE SCALE GENOMIC DNA]</scope>
    <source>
        <strain evidence="13">ASO4wet</strain>
    </source>
</reference>
<dbReference type="GO" id="GO:0003677">
    <property type="term" value="F:DNA binding"/>
    <property type="evidence" value="ECO:0007669"/>
    <property type="project" value="UniProtKB-KW"/>
</dbReference>
<dbReference type="GO" id="GO:0016987">
    <property type="term" value="F:sigma factor activity"/>
    <property type="evidence" value="ECO:0007669"/>
    <property type="project" value="UniProtKB-KW"/>
</dbReference>
<name>A0A7T1T2C0_9ACTN</name>
<dbReference type="SUPFAM" id="SSF88946">
    <property type="entry name" value="Sigma2 domain of RNA polymerase sigma factors"/>
    <property type="match status" value="1"/>
</dbReference>
<dbReference type="InterPro" id="IPR032710">
    <property type="entry name" value="NTF2-like_dom_sf"/>
</dbReference>
<evidence type="ECO:0000256" key="7">
    <source>
        <dbReference type="RuleBase" id="RU000716"/>
    </source>
</evidence>
<gene>
    <name evidence="12" type="ORF">G4Z16_00400</name>
</gene>
<dbReference type="Pfam" id="PF12680">
    <property type="entry name" value="SnoaL_2"/>
    <property type="match status" value="1"/>
</dbReference>
<dbReference type="EMBL" id="CP048882">
    <property type="protein sequence ID" value="QPP05105.1"/>
    <property type="molecule type" value="Genomic_DNA"/>
</dbReference>
<evidence type="ECO:0000256" key="8">
    <source>
        <dbReference type="SAM" id="MobiDB-lite"/>
    </source>
</evidence>
<organism evidence="12 13">
    <name type="scientific">Streptomyces bathyalis</name>
    <dbReference type="NCBI Taxonomy" id="2710756"/>
    <lineage>
        <taxon>Bacteria</taxon>
        <taxon>Bacillati</taxon>
        <taxon>Actinomycetota</taxon>
        <taxon>Actinomycetes</taxon>
        <taxon>Kitasatosporales</taxon>
        <taxon>Streptomycetaceae</taxon>
        <taxon>Streptomyces</taxon>
    </lineage>
</organism>